<dbReference type="Pfam" id="PF05922">
    <property type="entry name" value="Inhibitor_I9"/>
    <property type="match status" value="1"/>
</dbReference>
<evidence type="ECO:0000313" key="3">
    <source>
        <dbReference type="EMBL" id="KAJ8042297.1"/>
    </source>
</evidence>
<accession>A0A9Q1HAS8</accession>
<evidence type="ECO:0000256" key="1">
    <source>
        <dbReference type="SAM" id="SignalP"/>
    </source>
</evidence>
<name>A0A9Q1HAS8_HOLLE</name>
<feature type="domain" description="Inhibitor I9" evidence="2">
    <location>
        <begin position="40"/>
        <end position="106"/>
    </location>
</feature>
<dbReference type="InterPro" id="IPR010259">
    <property type="entry name" value="S8pro/Inhibitor_I9"/>
</dbReference>
<dbReference type="InterPro" id="IPR037045">
    <property type="entry name" value="S8pro/Inhibitor_I9_sf"/>
</dbReference>
<keyword evidence="1" id="KW-0732">Signal</keyword>
<organism evidence="3 4">
    <name type="scientific">Holothuria leucospilota</name>
    <name type="common">Black long sea cucumber</name>
    <name type="synonym">Mertensiothuria leucospilota</name>
    <dbReference type="NCBI Taxonomy" id="206669"/>
    <lineage>
        <taxon>Eukaryota</taxon>
        <taxon>Metazoa</taxon>
        <taxon>Echinodermata</taxon>
        <taxon>Eleutherozoa</taxon>
        <taxon>Echinozoa</taxon>
        <taxon>Holothuroidea</taxon>
        <taxon>Aspidochirotacea</taxon>
        <taxon>Aspidochirotida</taxon>
        <taxon>Holothuriidae</taxon>
        <taxon>Holothuria</taxon>
    </lineage>
</organism>
<dbReference type="OrthoDB" id="5518345at2759"/>
<keyword evidence="4" id="KW-1185">Reference proteome</keyword>
<sequence>MPKLIVHCVLLFSFVCFLVNDILAAEGMAGKAGDLIEGSYIVKIKDGYSSEDVISTLSAKFSCVKIMRRYTSVLNGFAAELSPEAVSFLNGLDSVEYIEQDQVVSIQPIPGGPQ</sequence>
<feature type="chain" id="PRO_5040259471" description="Inhibitor I9 domain-containing protein" evidence="1">
    <location>
        <begin position="25"/>
        <end position="114"/>
    </location>
</feature>
<dbReference type="Gene3D" id="3.30.70.80">
    <property type="entry name" value="Peptidase S8 propeptide/proteinase inhibitor I9"/>
    <property type="match status" value="1"/>
</dbReference>
<reference evidence="3" key="1">
    <citation type="submission" date="2021-10" db="EMBL/GenBank/DDBJ databases">
        <title>Tropical sea cucumber genome reveals ecological adaptation and Cuvierian tubules defense mechanism.</title>
        <authorList>
            <person name="Chen T."/>
        </authorList>
    </citation>
    <scope>NUCLEOTIDE SEQUENCE</scope>
    <source>
        <strain evidence="3">Nanhai2018</strain>
        <tissue evidence="3">Muscle</tissue>
    </source>
</reference>
<comment type="caution">
    <text evidence="3">The sequence shown here is derived from an EMBL/GenBank/DDBJ whole genome shotgun (WGS) entry which is preliminary data.</text>
</comment>
<protein>
    <recommendedName>
        <fullName evidence="2">Inhibitor I9 domain-containing protein</fullName>
    </recommendedName>
</protein>
<dbReference type="SUPFAM" id="SSF54897">
    <property type="entry name" value="Protease propeptides/inhibitors"/>
    <property type="match status" value="1"/>
</dbReference>
<dbReference type="AlphaFoldDB" id="A0A9Q1HAS8"/>
<evidence type="ECO:0000313" key="4">
    <source>
        <dbReference type="Proteomes" id="UP001152320"/>
    </source>
</evidence>
<gene>
    <name evidence="3" type="ORF">HOLleu_13317</name>
</gene>
<dbReference type="Proteomes" id="UP001152320">
    <property type="component" value="Chromosome 5"/>
</dbReference>
<evidence type="ECO:0000259" key="2">
    <source>
        <dbReference type="Pfam" id="PF05922"/>
    </source>
</evidence>
<proteinExistence type="predicted"/>
<dbReference type="EMBL" id="JAIZAY010000005">
    <property type="protein sequence ID" value="KAJ8042297.1"/>
    <property type="molecule type" value="Genomic_DNA"/>
</dbReference>
<feature type="signal peptide" evidence="1">
    <location>
        <begin position="1"/>
        <end position="24"/>
    </location>
</feature>